<reference evidence="4" key="1">
    <citation type="submission" date="2022-10" db="EMBL/GenBank/DDBJ databases">
        <authorList>
            <person name="Boutroux M."/>
        </authorList>
    </citation>
    <scope>NUCLEOTIDE SEQUENCE</scope>
    <source>
        <strain evidence="4">51.81</strain>
    </source>
</reference>
<reference evidence="5" key="2">
    <citation type="submission" date="2024-02" db="EMBL/GenBank/DDBJ databases">
        <title>Neisseria leonii sp. nov.</title>
        <authorList>
            <person name="Boutroux M."/>
            <person name="Favre-Rochex S."/>
            <person name="Gorgette O."/>
            <person name="Touak G."/>
            <person name="Muhle E."/>
            <person name="Chesneau O."/>
            <person name="Clermont D."/>
            <person name="Rahi P."/>
        </authorList>
    </citation>
    <scope>NUCLEOTIDE SEQUENCE</scope>
    <source>
        <strain evidence="5">51.81</strain>
    </source>
</reference>
<dbReference type="Gene3D" id="3.40.50.620">
    <property type="entry name" value="HUPs"/>
    <property type="match status" value="1"/>
</dbReference>
<gene>
    <name evidence="4" type="ORF">ORY91_000844</name>
    <name evidence="5" type="ORF">V9W64_07835</name>
</gene>
<organism evidence="4">
    <name type="scientific">Neisseria leonii</name>
    <dbReference type="NCBI Taxonomy" id="2995413"/>
    <lineage>
        <taxon>Bacteria</taxon>
        <taxon>Pseudomonadati</taxon>
        <taxon>Pseudomonadota</taxon>
        <taxon>Betaproteobacteria</taxon>
        <taxon>Neisseriales</taxon>
        <taxon>Neisseriaceae</taxon>
        <taxon>Neisseria</taxon>
    </lineage>
</organism>
<evidence type="ECO:0000259" key="3">
    <source>
        <dbReference type="Pfam" id="PF02698"/>
    </source>
</evidence>
<name>A0A9X4ID89_9NEIS</name>
<dbReference type="GO" id="GO:0000270">
    <property type="term" value="P:peptidoglycan metabolic process"/>
    <property type="evidence" value="ECO:0007669"/>
    <property type="project" value="TreeGrafter"/>
</dbReference>
<dbReference type="EMBL" id="JAPQFL010000002">
    <property type="protein sequence ID" value="MDD9327446.1"/>
    <property type="molecule type" value="Genomic_DNA"/>
</dbReference>
<dbReference type="GO" id="GO:0043164">
    <property type="term" value="P:Gram-negative-bacterium-type cell wall biogenesis"/>
    <property type="evidence" value="ECO:0007669"/>
    <property type="project" value="TreeGrafter"/>
</dbReference>
<evidence type="ECO:0000313" key="5">
    <source>
        <dbReference type="EMBL" id="WWY02614.1"/>
    </source>
</evidence>
<evidence type="ECO:0000313" key="6">
    <source>
        <dbReference type="Proteomes" id="UP001149607"/>
    </source>
</evidence>
<feature type="region of interest" description="Disordered" evidence="2">
    <location>
        <begin position="1"/>
        <end position="28"/>
    </location>
</feature>
<dbReference type="Proteomes" id="UP001149607">
    <property type="component" value="Chromosome"/>
</dbReference>
<dbReference type="AlphaFoldDB" id="A0A9X4ID89"/>
<dbReference type="InterPro" id="IPR014729">
    <property type="entry name" value="Rossmann-like_a/b/a_fold"/>
</dbReference>
<keyword evidence="1" id="KW-0802">TPR repeat</keyword>
<dbReference type="Gene3D" id="1.25.40.10">
    <property type="entry name" value="Tetratricopeptide repeat domain"/>
    <property type="match status" value="1"/>
</dbReference>
<accession>A0A9X4ID89</accession>
<dbReference type="InterPro" id="IPR011990">
    <property type="entry name" value="TPR-like_helical_dom_sf"/>
</dbReference>
<feature type="compositionally biased region" description="Pro residues" evidence="2">
    <location>
        <begin position="1"/>
        <end position="10"/>
    </location>
</feature>
<dbReference type="Pfam" id="PF02698">
    <property type="entry name" value="DUF218"/>
    <property type="match status" value="1"/>
</dbReference>
<dbReference type="GO" id="GO:0005886">
    <property type="term" value="C:plasma membrane"/>
    <property type="evidence" value="ECO:0007669"/>
    <property type="project" value="TreeGrafter"/>
</dbReference>
<feature type="domain" description="DUF218" evidence="3">
    <location>
        <begin position="180"/>
        <end position="312"/>
    </location>
</feature>
<dbReference type="EMBL" id="CP146598">
    <property type="protein sequence ID" value="WWY02614.1"/>
    <property type="molecule type" value="Genomic_DNA"/>
</dbReference>
<dbReference type="SUPFAM" id="SSF48452">
    <property type="entry name" value="TPR-like"/>
    <property type="match status" value="1"/>
</dbReference>
<dbReference type="PANTHER" id="PTHR30336:SF4">
    <property type="entry name" value="ENVELOPE BIOGENESIS FACTOR ELYC"/>
    <property type="match status" value="1"/>
</dbReference>
<protein>
    <submittedName>
        <fullName evidence="4 5">YdcF family protein</fullName>
    </submittedName>
</protein>
<dbReference type="PROSITE" id="PS50005">
    <property type="entry name" value="TPR"/>
    <property type="match status" value="1"/>
</dbReference>
<dbReference type="CDD" id="cd06259">
    <property type="entry name" value="YdcF-like"/>
    <property type="match status" value="1"/>
</dbReference>
<dbReference type="RefSeq" id="WP_274584710.1">
    <property type="nucleotide sequence ID" value="NZ_CP146598.1"/>
</dbReference>
<feature type="repeat" description="TPR" evidence="1">
    <location>
        <begin position="83"/>
        <end position="116"/>
    </location>
</feature>
<dbReference type="InterPro" id="IPR019734">
    <property type="entry name" value="TPR_rpt"/>
</dbReference>
<proteinExistence type="predicted"/>
<keyword evidence="6" id="KW-1185">Reference proteome</keyword>
<evidence type="ECO:0000256" key="2">
    <source>
        <dbReference type="SAM" id="MobiDB-lite"/>
    </source>
</evidence>
<evidence type="ECO:0000313" key="4">
    <source>
        <dbReference type="EMBL" id="MDD9327446.1"/>
    </source>
</evidence>
<dbReference type="InterPro" id="IPR051599">
    <property type="entry name" value="Cell_Envelope_Assoc"/>
</dbReference>
<dbReference type="InterPro" id="IPR003848">
    <property type="entry name" value="DUF218"/>
</dbReference>
<sequence>MQYHYSPPPAKTVAPTYTEPLPAPVMNAPDGRGRAIENLIPRYTPDYENDPYLREQVIQYRRWQWQDLYRSLDLKAQARPDYLNTYRMQAEVYLLNGQYREALSQLDQILRRRPDDLHALGVSIVAAAALDDKEQVAARLNALQKRSPAAAQTVAEFLAFTEKAINHPYGTQPTRPITFDTIAVFGESPNPDGTPSESLLHRLEKAKEMARKYPNAKLILSGGPVRTPYAEADVMAKWLTENGIARSRLILEPEARDTHGNVIRMVEILKANGLNKVLAVATRQHIARAAASLEAYARYAGYPIQIDGVGGGPLPSAEKQHERARYTYVNTARAFGLYRLSEFKRFE</sequence>
<dbReference type="PANTHER" id="PTHR30336">
    <property type="entry name" value="INNER MEMBRANE PROTEIN, PROBABLE PERMEASE"/>
    <property type="match status" value="1"/>
</dbReference>
<evidence type="ECO:0000256" key="1">
    <source>
        <dbReference type="PROSITE-ProRule" id="PRU00339"/>
    </source>
</evidence>